<feature type="transmembrane region" description="Helical" evidence="1">
    <location>
        <begin position="163"/>
        <end position="181"/>
    </location>
</feature>
<feature type="transmembrane region" description="Helical" evidence="1">
    <location>
        <begin position="238"/>
        <end position="257"/>
    </location>
</feature>
<dbReference type="AlphaFoldDB" id="A0A1H4QVD5"/>
<protein>
    <submittedName>
        <fullName evidence="2">Uncharacterized protein</fullName>
    </submittedName>
</protein>
<evidence type="ECO:0000313" key="2">
    <source>
        <dbReference type="EMBL" id="SEC23444.1"/>
    </source>
</evidence>
<keyword evidence="1" id="KW-1133">Transmembrane helix</keyword>
<name>A0A1H4QVD5_9FLAO</name>
<proteinExistence type="predicted"/>
<evidence type="ECO:0000256" key="1">
    <source>
        <dbReference type="SAM" id="Phobius"/>
    </source>
</evidence>
<dbReference type="OrthoDB" id="7068748at2"/>
<gene>
    <name evidence="2" type="ORF">SAMN05192540_2683</name>
</gene>
<feature type="transmembrane region" description="Helical" evidence="1">
    <location>
        <begin position="58"/>
        <end position="83"/>
    </location>
</feature>
<feature type="transmembrane region" description="Helical" evidence="1">
    <location>
        <begin position="21"/>
        <end position="43"/>
    </location>
</feature>
<dbReference type="Proteomes" id="UP000183038">
    <property type="component" value="Unassembled WGS sequence"/>
</dbReference>
<feature type="transmembrane region" description="Helical" evidence="1">
    <location>
        <begin position="202"/>
        <end position="226"/>
    </location>
</feature>
<keyword evidence="1" id="KW-0472">Membrane</keyword>
<organism evidence="2 3">
    <name type="scientific">Maribacter dokdonensis</name>
    <dbReference type="NCBI Taxonomy" id="320912"/>
    <lineage>
        <taxon>Bacteria</taxon>
        <taxon>Pseudomonadati</taxon>
        <taxon>Bacteroidota</taxon>
        <taxon>Flavobacteriia</taxon>
        <taxon>Flavobacteriales</taxon>
        <taxon>Flavobacteriaceae</taxon>
        <taxon>Maribacter</taxon>
    </lineage>
</organism>
<sequence length="313" mass="36380">MFKGIKNGAGLISASFKTFRQYPILLFPIFVVWLIYAPLIIYFKWHFNWDLYNNKAQFMILFLIICFLAFLLSISCSVMLELLQQKETGKKFNLTKAVLITFSYNLVPIMLLSLVWSFVWFILVVIKIFTKKKNSGSEEENAENVARTLAGGSDSFATFSIDLMLKGIRMVVFLIIPAFAWENKGIRESFSRGFEILGQRKAEFLGGFTLSLAVEFIIFLPAGIMFYLSDKGMEFPDWSWFVCIFYVGLAWSYSIYLEQMFAAELYLWQMAFEKEVAIWSKKKSEYGEFKDDYPDFSKIRRPSIIDNIPDLEP</sequence>
<dbReference type="RefSeq" id="WP_074673405.1">
    <property type="nucleotide sequence ID" value="NZ_FNTB01000001.1"/>
</dbReference>
<feature type="transmembrane region" description="Helical" evidence="1">
    <location>
        <begin position="104"/>
        <end position="129"/>
    </location>
</feature>
<evidence type="ECO:0000313" key="3">
    <source>
        <dbReference type="Proteomes" id="UP000183038"/>
    </source>
</evidence>
<keyword evidence="1" id="KW-0812">Transmembrane</keyword>
<accession>A0A1H4QVD5</accession>
<reference evidence="2 3" key="1">
    <citation type="submission" date="2016-10" db="EMBL/GenBank/DDBJ databases">
        <authorList>
            <person name="de Groot N.N."/>
        </authorList>
    </citation>
    <scope>NUCLEOTIDE SEQUENCE [LARGE SCALE GENOMIC DNA]</scope>
    <source>
        <strain evidence="2 3">MAR_2009_71</strain>
    </source>
</reference>
<dbReference type="EMBL" id="FNTB01000001">
    <property type="protein sequence ID" value="SEC23444.1"/>
    <property type="molecule type" value="Genomic_DNA"/>
</dbReference>